<keyword evidence="2" id="KW-0812">Transmembrane</keyword>
<evidence type="ECO:0000259" key="3">
    <source>
        <dbReference type="Pfam" id="PF23983"/>
    </source>
</evidence>
<keyword evidence="2" id="KW-0472">Membrane</keyword>
<reference evidence="4" key="1">
    <citation type="journal article" date="2020" name="Nature">
        <title>Giant virus diversity and host interactions through global metagenomics.</title>
        <authorList>
            <person name="Schulz F."/>
            <person name="Roux S."/>
            <person name="Paez-Espino D."/>
            <person name="Jungbluth S."/>
            <person name="Walsh D.A."/>
            <person name="Denef V.J."/>
            <person name="McMahon K.D."/>
            <person name="Konstantinidis K.T."/>
            <person name="Eloe-Fadrosh E.A."/>
            <person name="Kyrpides N.C."/>
            <person name="Woyke T."/>
        </authorList>
    </citation>
    <scope>NUCLEOTIDE SEQUENCE</scope>
    <source>
        <strain evidence="4">GVMAG-S-ERX556022-25</strain>
    </source>
</reference>
<organism evidence="4">
    <name type="scientific">viral metagenome</name>
    <dbReference type="NCBI Taxonomy" id="1070528"/>
    <lineage>
        <taxon>unclassified sequences</taxon>
        <taxon>metagenomes</taxon>
        <taxon>organismal metagenomes</taxon>
    </lineage>
</organism>
<sequence>MSYLKNLPDIFNKVNKNSLLLFVGLLAVIVVLMRYNVFKGMFFSGMTNSKSNNNSGGENLAMGGVEPAMPAGKNEDHAKVNGIDTITHGLPSNCDRQQVTNPADLLPKDSNNDWGAFTSQDGGELAGVNLLKAGYHSGIDTVGSSLRNANLQLRPDPPNPRGQPGPWMQSTIEPDQHQRVLA</sequence>
<dbReference type="InterPro" id="IPR055730">
    <property type="entry name" value="P11_C"/>
</dbReference>
<evidence type="ECO:0000313" key="4">
    <source>
        <dbReference type="EMBL" id="QHS84680.1"/>
    </source>
</evidence>
<feature type="region of interest" description="Disordered" evidence="1">
    <location>
        <begin position="154"/>
        <end position="182"/>
    </location>
</feature>
<evidence type="ECO:0000256" key="2">
    <source>
        <dbReference type="SAM" id="Phobius"/>
    </source>
</evidence>
<keyword evidence="2" id="KW-1133">Transmembrane helix</keyword>
<feature type="transmembrane region" description="Helical" evidence="2">
    <location>
        <begin position="20"/>
        <end position="37"/>
    </location>
</feature>
<dbReference type="EMBL" id="MN738811">
    <property type="protein sequence ID" value="QHS84680.1"/>
    <property type="molecule type" value="Genomic_DNA"/>
</dbReference>
<accession>A0A6C0AZE9</accession>
<proteinExistence type="predicted"/>
<name>A0A6C0AZE9_9ZZZZ</name>
<feature type="domain" description="Minor capsid protein P11 C-terminal conserved region" evidence="3">
    <location>
        <begin position="100"/>
        <end position="181"/>
    </location>
</feature>
<dbReference type="Pfam" id="PF23983">
    <property type="entry name" value="P11_C"/>
    <property type="match status" value="1"/>
</dbReference>
<evidence type="ECO:0000256" key="1">
    <source>
        <dbReference type="SAM" id="MobiDB-lite"/>
    </source>
</evidence>
<protein>
    <recommendedName>
        <fullName evidence="3">Minor capsid protein P11 C-terminal conserved region domain-containing protein</fullName>
    </recommendedName>
</protein>
<dbReference type="AlphaFoldDB" id="A0A6C0AZE9"/>